<evidence type="ECO:0000259" key="7">
    <source>
        <dbReference type="Pfam" id="PF03813"/>
    </source>
</evidence>
<organism evidence="13 14">
    <name type="scientific">Ectocarpus siliculosus</name>
    <name type="common">Brown alga</name>
    <name type="synonym">Conferva siliculosa</name>
    <dbReference type="NCBI Taxonomy" id="2880"/>
    <lineage>
        <taxon>Eukaryota</taxon>
        <taxon>Sar</taxon>
        <taxon>Stramenopiles</taxon>
        <taxon>Ochrophyta</taxon>
        <taxon>PX clade</taxon>
        <taxon>Phaeophyceae</taxon>
        <taxon>Ectocarpales</taxon>
        <taxon>Ectocarpaceae</taxon>
        <taxon>Ectocarpus</taxon>
    </lineage>
</organism>
<dbReference type="Gene3D" id="1.10.1410.10">
    <property type="match status" value="1"/>
</dbReference>
<dbReference type="eggNOG" id="KOG2054">
    <property type="taxonomic scope" value="Eukaryota"/>
</dbReference>
<dbReference type="GO" id="GO:0032545">
    <property type="term" value="C:CURI complex"/>
    <property type="evidence" value="ECO:0007669"/>
    <property type="project" value="TreeGrafter"/>
</dbReference>
<evidence type="ECO:0000259" key="12">
    <source>
        <dbReference type="Pfam" id="PF17407"/>
    </source>
</evidence>
<evidence type="ECO:0008006" key="15">
    <source>
        <dbReference type="Google" id="ProtNLM"/>
    </source>
</evidence>
<dbReference type="InterPro" id="IPR035368">
    <property type="entry name" value="Nrap_D3"/>
</dbReference>
<comment type="subcellular location">
    <subcellularLocation>
        <location evidence="1 5">Nucleus</location>
        <location evidence="1 5">Nucleolus</location>
    </subcellularLocation>
</comment>
<reference evidence="13 14" key="1">
    <citation type="journal article" date="2010" name="Nature">
        <title>The Ectocarpus genome and the independent evolution of multicellularity in brown algae.</title>
        <authorList>
            <person name="Cock J.M."/>
            <person name="Sterck L."/>
            <person name="Rouze P."/>
            <person name="Scornet D."/>
            <person name="Allen A.E."/>
            <person name="Amoutzias G."/>
            <person name="Anthouard V."/>
            <person name="Artiguenave F."/>
            <person name="Aury J.M."/>
            <person name="Badger J.H."/>
            <person name="Beszteri B."/>
            <person name="Billiau K."/>
            <person name="Bonnet E."/>
            <person name="Bothwell J.H."/>
            <person name="Bowler C."/>
            <person name="Boyen C."/>
            <person name="Brownlee C."/>
            <person name="Carrano C.J."/>
            <person name="Charrier B."/>
            <person name="Cho G.Y."/>
            <person name="Coelho S.M."/>
            <person name="Collen J."/>
            <person name="Corre E."/>
            <person name="Da Silva C."/>
            <person name="Delage L."/>
            <person name="Delaroque N."/>
            <person name="Dittami S.M."/>
            <person name="Doulbeau S."/>
            <person name="Elias M."/>
            <person name="Farnham G."/>
            <person name="Gachon C.M."/>
            <person name="Gschloessl B."/>
            <person name="Heesch S."/>
            <person name="Jabbari K."/>
            <person name="Jubin C."/>
            <person name="Kawai H."/>
            <person name="Kimura K."/>
            <person name="Kloareg B."/>
            <person name="Kupper F.C."/>
            <person name="Lang D."/>
            <person name="Le Bail A."/>
            <person name="Leblanc C."/>
            <person name="Lerouge P."/>
            <person name="Lohr M."/>
            <person name="Lopez P.J."/>
            <person name="Martens C."/>
            <person name="Maumus F."/>
            <person name="Michel G."/>
            <person name="Miranda-Saavedra D."/>
            <person name="Morales J."/>
            <person name="Moreau H."/>
            <person name="Motomura T."/>
            <person name="Nagasato C."/>
            <person name="Napoli C.A."/>
            <person name="Nelson D.R."/>
            <person name="Nyvall-Collen P."/>
            <person name="Peters A.F."/>
            <person name="Pommier C."/>
            <person name="Potin P."/>
            <person name="Poulain J."/>
            <person name="Quesneville H."/>
            <person name="Read B."/>
            <person name="Rensing S.A."/>
            <person name="Ritter A."/>
            <person name="Rousvoal S."/>
            <person name="Samanta M."/>
            <person name="Samson G."/>
            <person name="Schroeder D.C."/>
            <person name="Segurens B."/>
            <person name="Strittmatter M."/>
            <person name="Tonon T."/>
            <person name="Tregear J.W."/>
            <person name="Valentin K."/>
            <person name="von Dassow P."/>
            <person name="Yamagishi T."/>
            <person name="Van de Peer Y."/>
            <person name="Wincker P."/>
        </authorList>
    </citation>
    <scope>NUCLEOTIDE SEQUENCE [LARGE SCALE GENOMIC DNA]</scope>
    <source>
        <strain evidence="14">Ec32 / CCAP1310/4</strain>
    </source>
</reference>
<evidence type="ECO:0000313" key="13">
    <source>
        <dbReference type="EMBL" id="CBJ48959.1"/>
    </source>
</evidence>
<dbReference type="InterPro" id="IPR035371">
    <property type="entry name" value="Nrap_D6"/>
</dbReference>
<gene>
    <name evidence="13" type="ORF">Esi_0102_0055</name>
</gene>
<evidence type="ECO:0000256" key="6">
    <source>
        <dbReference type="SAM" id="MobiDB-lite"/>
    </source>
</evidence>
<evidence type="ECO:0000259" key="11">
    <source>
        <dbReference type="Pfam" id="PF17406"/>
    </source>
</evidence>
<dbReference type="Pfam" id="PF17407">
    <property type="entry name" value="Nrap_D6"/>
    <property type="match status" value="1"/>
</dbReference>
<dbReference type="PANTHER" id="PTHR17972:SF0">
    <property type="entry name" value="NUCLEOLAR PROTEIN 6"/>
    <property type="match status" value="1"/>
</dbReference>
<protein>
    <recommendedName>
        <fullName evidence="15">Nucleolar protein 6</fullName>
    </recommendedName>
</protein>
<feature type="region of interest" description="Disordered" evidence="6">
    <location>
        <begin position="623"/>
        <end position="643"/>
    </location>
</feature>
<dbReference type="InterPro" id="IPR035369">
    <property type="entry name" value="Nrap_D4"/>
</dbReference>
<dbReference type="EMBL" id="FN649748">
    <property type="protein sequence ID" value="CBJ48959.1"/>
    <property type="molecule type" value="Genomic_DNA"/>
</dbReference>
<feature type="region of interest" description="Disordered" evidence="6">
    <location>
        <begin position="819"/>
        <end position="840"/>
    </location>
</feature>
<dbReference type="InterPro" id="IPR035082">
    <property type="entry name" value="Nrap_D1"/>
</dbReference>
<dbReference type="EMBL" id="FN647705">
    <property type="protein sequence ID" value="CBJ48959.1"/>
    <property type="molecule type" value="Genomic_DNA"/>
</dbReference>
<evidence type="ECO:0000313" key="14">
    <source>
        <dbReference type="Proteomes" id="UP000002630"/>
    </source>
</evidence>
<evidence type="ECO:0000256" key="5">
    <source>
        <dbReference type="RuleBase" id="RU364032"/>
    </source>
</evidence>
<dbReference type="AlphaFoldDB" id="D7FGX0"/>
<comment type="similarity">
    <text evidence="2 5">Belongs to the NRAP family.</text>
</comment>
<accession>D7FGX0</accession>
<feature type="domain" description="Nrap protein" evidence="8">
    <location>
        <begin position="377"/>
        <end position="526"/>
    </location>
</feature>
<dbReference type="STRING" id="2880.D7FGX0"/>
<dbReference type="GO" id="GO:0032040">
    <property type="term" value="C:small-subunit processome"/>
    <property type="evidence" value="ECO:0007669"/>
    <property type="project" value="TreeGrafter"/>
</dbReference>
<dbReference type="GO" id="GO:0006364">
    <property type="term" value="P:rRNA processing"/>
    <property type="evidence" value="ECO:0007669"/>
    <property type="project" value="TreeGrafter"/>
</dbReference>
<keyword evidence="14" id="KW-1185">Reference proteome</keyword>
<feature type="domain" description="Nrap protein" evidence="9">
    <location>
        <begin position="576"/>
        <end position="726"/>
    </location>
</feature>
<keyword evidence="4 5" id="KW-0539">Nucleus</keyword>
<evidence type="ECO:0000256" key="1">
    <source>
        <dbReference type="ARBA" id="ARBA00004604"/>
    </source>
</evidence>
<dbReference type="GO" id="GO:0006409">
    <property type="term" value="P:tRNA export from nucleus"/>
    <property type="evidence" value="ECO:0007669"/>
    <property type="project" value="TreeGrafter"/>
</dbReference>
<dbReference type="Pfam" id="PF17404">
    <property type="entry name" value="Nrap_D3"/>
    <property type="match status" value="1"/>
</dbReference>
<feature type="domain" description="Nrap protein" evidence="10">
    <location>
        <begin position="767"/>
        <end position="922"/>
    </location>
</feature>
<feature type="region of interest" description="Disordered" evidence="6">
    <location>
        <begin position="1"/>
        <end position="82"/>
    </location>
</feature>
<name>D7FGX0_ECTSI</name>
<evidence type="ECO:0000259" key="8">
    <source>
        <dbReference type="Pfam" id="PF17403"/>
    </source>
</evidence>
<evidence type="ECO:0000256" key="2">
    <source>
        <dbReference type="ARBA" id="ARBA00006674"/>
    </source>
</evidence>
<evidence type="ECO:0000259" key="10">
    <source>
        <dbReference type="Pfam" id="PF17405"/>
    </source>
</evidence>
<dbReference type="InterPro" id="IPR035367">
    <property type="entry name" value="Nrap_D2"/>
</dbReference>
<dbReference type="GO" id="GO:0034456">
    <property type="term" value="C:UTP-C complex"/>
    <property type="evidence" value="ECO:0007669"/>
    <property type="project" value="TreeGrafter"/>
</dbReference>
<feature type="domain" description="Nrap protein" evidence="7">
    <location>
        <begin position="199"/>
        <end position="371"/>
    </location>
</feature>
<dbReference type="Gene3D" id="3.30.70.3030">
    <property type="match status" value="1"/>
</dbReference>
<dbReference type="PANTHER" id="PTHR17972">
    <property type="entry name" value="NUCLEOLAR RNA-ASSOCIATED PROTEIN"/>
    <property type="match status" value="1"/>
</dbReference>
<dbReference type="Pfam" id="PF17403">
    <property type="entry name" value="Nrap_D2"/>
    <property type="match status" value="1"/>
</dbReference>
<feature type="domain" description="Nrap protein" evidence="11">
    <location>
        <begin position="924"/>
        <end position="1067"/>
    </location>
</feature>
<dbReference type="GO" id="GO:0003723">
    <property type="term" value="F:RNA binding"/>
    <property type="evidence" value="ECO:0007669"/>
    <property type="project" value="UniProtKB-KW"/>
</dbReference>
<dbReference type="Pfam" id="PF17406">
    <property type="entry name" value="Nrap_D5"/>
    <property type="match status" value="1"/>
</dbReference>
<sequence>MDAAAIEQMGSGTQSDDDDMMSSGGRGVDGDDTASWDGGEGRDFGDEDEEHGTAGNGRRGGDADGGEGDGAPPQKRARDAKYAIPTMEEASLLRETEGKLFEGNLLRLEVEELLGEVRLDHGKKSVKALEKWLHVLKDTLEDLPPATVTEESLRLAGIRLANHVPGKPVSLEFQPPEADGFDVAGSFLLRSLAKPSLNVDLALRMPSECIVSRDSLNHRYLDKRALYAGHVAKTAMDAAGSLGKLVDKVELSYLKGDPRKPVVLLYPSLSVSKKGSKSRVKLKVKPGTGFVVRLLPCCARNAMVPARLAPGRNNVRTRAALAELASMEGGDAVGGGGGEELVSSLSATPHYNSAILEDMCMTEHLAALHGICGDSEAFRDAIILGKVWLGQHGMRTSHDSMGSYEWSMLLLHLSQTRRVNARMAALSMFQVVLKFIADGELSSKCLTVDVSTGGPDEQSQRRGLTLEEEKTFKDAFAAVMVDTSLGFNVLARLSSSAVAELEMTAKASIAVLQGRPGAAFRRLLMTRTTLWRKCDAFVQVPLVSADADNGKRWKEAAATGTDMEKLRGEEEEGLLDRPLWRHVSDRVTGILREGLGDRCVLARPLCGVAGEAAHDFQGIPGPRGWHPHNPPPASVGGGSGEGKRKNPPLLTVGLIVNPTFAGRLVDKGPPAEDGPAARKFRDFWGGKSELRRFKDGSIVEAVVWKGKGAQRHRVIEQVVRHVLGRHDPLRCADSSSAKQKQRRDGHAVRFRGNELLGLVTVGGSEAVSAEDDDLTRSAIKALQLLQERAKAAEGMPLKVEALQAASPLLRYTSLLPPAPHPLANSHGESPAPLPSKASKISSQVEPMEVLVRLETSSKWPDDLDAVRSTGTAFLIRLAQCLEKKYNLRCVVGRRSMDVLTAGYCFRLRIGGERELSLLGKDKKPAFGLTVRAASRWLEQHMMEEHLRVEAVELLVASLFSDEAPLAPPSTGMAGFLRFLLLLAGHDWATAPLLVDPQGELSSTDRAAATEAFSRSRDRDAAGGSAMYVVAPYARDLGWESSWTSPRPERPVLGRLVALAKASAESLVGWLSGEGTLGNGPGGWKDAFRMATAEQQTFDVRLVLNAAVMSDTAPTSLCGGETFQRRRVKGCPALQTKAYKNLIGGGVNAGKGGKGGDGTHGPLVVGFDPIGDLVSELRRRFGHLAVFFSPGSAGASGIIGLVWRPTAFVPRPNNVNRSQHMMVVGGEGARGGGEVATMSVLNVVEVLSEMKVVGGDMIEAVHVS</sequence>
<dbReference type="Pfam" id="PF03813">
    <property type="entry name" value="Nrap"/>
    <property type="match status" value="1"/>
</dbReference>
<dbReference type="OrthoDB" id="193692at2759"/>
<dbReference type="InterPro" id="IPR005554">
    <property type="entry name" value="NOL6/Upt22"/>
</dbReference>
<dbReference type="InParanoid" id="D7FGX0"/>
<evidence type="ECO:0000256" key="4">
    <source>
        <dbReference type="ARBA" id="ARBA00023242"/>
    </source>
</evidence>
<evidence type="ECO:0000256" key="3">
    <source>
        <dbReference type="ARBA" id="ARBA00022884"/>
    </source>
</evidence>
<evidence type="ECO:0000259" key="9">
    <source>
        <dbReference type="Pfam" id="PF17404"/>
    </source>
</evidence>
<dbReference type="Proteomes" id="UP000002630">
    <property type="component" value="Linkage Group LG23"/>
</dbReference>
<dbReference type="OMA" id="NPHGGKE"/>
<keyword evidence="3 5" id="KW-0694">RNA-binding</keyword>
<dbReference type="Pfam" id="PF17405">
    <property type="entry name" value="Nrap_D4"/>
    <property type="match status" value="1"/>
</dbReference>
<feature type="domain" description="Nrap protein" evidence="12">
    <location>
        <begin position="1134"/>
        <end position="1259"/>
    </location>
</feature>
<dbReference type="InterPro" id="IPR035370">
    <property type="entry name" value="Nrap_D5"/>
</dbReference>
<proteinExistence type="inferred from homology"/>